<comment type="caution">
    <text evidence="2">The sequence shown here is derived from an EMBL/GenBank/DDBJ whole genome shotgun (WGS) entry which is preliminary data.</text>
</comment>
<reference evidence="2 3" key="1">
    <citation type="submission" date="2015-12" db="EMBL/GenBank/DDBJ databases">
        <title>Genome sequence of the marine Rhodobacteraceae strain O3.65, Candidatus Tritonibacter horizontis.</title>
        <authorList>
            <person name="Poehlein A."/>
            <person name="Giebel H.A."/>
            <person name="Voget S."/>
            <person name="Brinkhoff T."/>
        </authorList>
    </citation>
    <scope>NUCLEOTIDE SEQUENCE [LARGE SCALE GENOMIC DNA]</scope>
    <source>
        <strain evidence="2 3">O3.65</strain>
    </source>
</reference>
<evidence type="ECO:0000256" key="1">
    <source>
        <dbReference type="SAM" id="MobiDB-lite"/>
    </source>
</evidence>
<evidence type="ECO:0000313" key="2">
    <source>
        <dbReference type="EMBL" id="KUP92869.1"/>
    </source>
</evidence>
<dbReference type="RefSeq" id="WP_131811195.1">
    <property type="nucleotide sequence ID" value="NZ_LPUY01000065.1"/>
</dbReference>
<organism evidence="2 3">
    <name type="scientific">Tritonibacter horizontis</name>
    <dbReference type="NCBI Taxonomy" id="1768241"/>
    <lineage>
        <taxon>Bacteria</taxon>
        <taxon>Pseudomonadati</taxon>
        <taxon>Pseudomonadota</taxon>
        <taxon>Alphaproteobacteria</taxon>
        <taxon>Rhodobacterales</taxon>
        <taxon>Paracoccaceae</taxon>
        <taxon>Tritonibacter</taxon>
    </lineage>
</organism>
<protein>
    <submittedName>
        <fullName evidence="2">Uncharacterized protein</fullName>
    </submittedName>
</protein>
<feature type="region of interest" description="Disordered" evidence="1">
    <location>
        <begin position="40"/>
        <end position="72"/>
    </location>
</feature>
<feature type="compositionally biased region" description="Polar residues" evidence="1">
    <location>
        <begin position="44"/>
        <end position="56"/>
    </location>
</feature>
<dbReference type="AlphaFoldDB" id="A0A132BWV2"/>
<sequence>MENFIAQEIERLSGAILEIEYGKAIATTMEVESETGIYIPDGNTVRTSKGGSQETLIQDKPKKGSAKKGSVDPEKFHTNSFKRLNDYAKCKEALNVATWVCAFTLMLEISMSIFSQATELTTLIEK</sequence>
<proteinExistence type="predicted"/>
<gene>
    <name evidence="2" type="ORF">TRIHO_23200</name>
</gene>
<keyword evidence="3" id="KW-1185">Reference proteome</keyword>
<accession>A0A132BWV2</accession>
<dbReference type="EMBL" id="LPUY01000065">
    <property type="protein sequence ID" value="KUP92869.1"/>
    <property type="molecule type" value="Genomic_DNA"/>
</dbReference>
<evidence type="ECO:0000313" key="3">
    <source>
        <dbReference type="Proteomes" id="UP000068382"/>
    </source>
</evidence>
<name>A0A132BWV2_9RHOB</name>
<dbReference type="Proteomes" id="UP000068382">
    <property type="component" value="Unassembled WGS sequence"/>
</dbReference>